<organism evidence="2 3">
    <name type="scientific">Candidatus Terasakiella magnetica</name>
    <dbReference type="NCBI Taxonomy" id="1867952"/>
    <lineage>
        <taxon>Bacteria</taxon>
        <taxon>Pseudomonadati</taxon>
        <taxon>Pseudomonadota</taxon>
        <taxon>Alphaproteobacteria</taxon>
        <taxon>Rhodospirillales</taxon>
        <taxon>Terasakiellaceae</taxon>
        <taxon>Terasakiella</taxon>
    </lineage>
</organism>
<feature type="region of interest" description="Disordered" evidence="1">
    <location>
        <begin position="112"/>
        <end position="164"/>
    </location>
</feature>
<feature type="region of interest" description="Disordered" evidence="1">
    <location>
        <begin position="1"/>
        <end position="20"/>
    </location>
</feature>
<keyword evidence="3" id="KW-1185">Reference proteome</keyword>
<gene>
    <name evidence="2" type="ORF">MTBPR1_40074</name>
</gene>
<accession>A0A1C3RIF1</accession>
<evidence type="ECO:0000313" key="3">
    <source>
        <dbReference type="Proteomes" id="UP000231658"/>
    </source>
</evidence>
<evidence type="ECO:0000313" key="2">
    <source>
        <dbReference type="EMBL" id="SCA57051.1"/>
    </source>
</evidence>
<feature type="compositionally biased region" description="Acidic residues" evidence="1">
    <location>
        <begin position="132"/>
        <end position="158"/>
    </location>
</feature>
<dbReference type="AlphaFoldDB" id="A0A1C3RIF1"/>
<dbReference type="EMBL" id="FLYE01000034">
    <property type="protein sequence ID" value="SCA57051.1"/>
    <property type="molecule type" value="Genomic_DNA"/>
</dbReference>
<name>A0A1C3RIF1_9PROT</name>
<sequence length="571" mass="64395">MQTTPPNDGKTQTGSAPGGNNAFMALATLPPGTDKNTLITTIDNAVTQVLSELANHEEGNLPGDILMKVQTSLSFLEQCLGFKDEEFTEFSKKRANELQMALGNTIARIQEAKAPPPSPEPEPEPEAKPEPEAEEAPVEAEAVQEPEEELEEDEEEEPFDPKAFPYPREEKILIDYAYKKLCERLGFLRGDHVVSDGRKQKLVSDVHEDGVAPFFLFSTQFPEILRQPFIDLVEEKRDLLSRRVYIHTDKDDSDEDVLKLYQEERHRDIIGIIGLAFDDWAGEIARAGIAGLPQEIKIVGPKKEESSAGIGSSLKKVFSFGKKEKKAAKKVKAVDVPDTNPIRIHKEWQVLEKQGVFDLSPHFSFSLLSYALQLSEKQFNTEFECICQIVNQQEEPDVGPVITNLNRLYKFYDNIFFDLVILNLFYRQNNFDVNMLQAACMSQNFVVDRLPLTMDELKRRPMEHAKNVLACLKTTQLNPEKVKQALEDYFFAHQTIHSSKVGKRIQASENLIKRQGDKLTGNAKEVINEIDSILHEVAELKARQEEDGVFLGEEIETAVEDGITRAVAHVS</sequence>
<proteinExistence type="predicted"/>
<dbReference type="Proteomes" id="UP000231658">
    <property type="component" value="Unassembled WGS sequence"/>
</dbReference>
<evidence type="ECO:0000256" key="1">
    <source>
        <dbReference type="SAM" id="MobiDB-lite"/>
    </source>
</evidence>
<protein>
    <submittedName>
        <fullName evidence="2">Uncharacterized protein</fullName>
    </submittedName>
</protein>
<feature type="compositionally biased region" description="Polar residues" evidence="1">
    <location>
        <begin position="1"/>
        <end position="15"/>
    </location>
</feature>
<reference evidence="2 3" key="1">
    <citation type="submission" date="2016-07" db="EMBL/GenBank/DDBJ databases">
        <authorList>
            <person name="Lefevre C.T."/>
        </authorList>
    </citation>
    <scope>NUCLEOTIDE SEQUENCE [LARGE SCALE GENOMIC DNA]</scope>
    <source>
        <strain evidence="2">PR1</strain>
    </source>
</reference>
<dbReference type="RefSeq" id="WP_069189112.1">
    <property type="nucleotide sequence ID" value="NZ_FLYE01000034.1"/>
</dbReference>
<dbReference type="OrthoDB" id="8432321at2"/>